<evidence type="ECO:0000313" key="2">
    <source>
        <dbReference type="EMBL" id="SMF29199.1"/>
    </source>
</evidence>
<dbReference type="RefSeq" id="WP_132319370.1">
    <property type="nucleotide sequence ID" value="NZ_FWZT01000009.1"/>
</dbReference>
<feature type="signal peptide" evidence="1">
    <location>
        <begin position="1"/>
        <end position="24"/>
    </location>
</feature>
<feature type="chain" id="PRO_5012170174" evidence="1">
    <location>
        <begin position="25"/>
        <end position="309"/>
    </location>
</feature>
<dbReference type="AlphaFoldDB" id="A0A1Y6BWS0"/>
<evidence type="ECO:0000313" key="3">
    <source>
        <dbReference type="Proteomes" id="UP000192907"/>
    </source>
</evidence>
<protein>
    <submittedName>
        <fullName evidence="2">Uncharacterized protein</fullName>
    </submittedName>
</protein>
<sequence>MKIIRALSIMSTLTAAFVGLTASAFPGGFGPECYEGRVFYSQSRLERTYLDSWQAVLDPALGKINFYELQRQGNLIQLEAYKYDQAVELDLDHGTISFSGELVSKTYPIANMGYRCLYNPWLINSVTYNERGRFEVVDMEASGGLSWVEKGLIGDVIDRYREIERFPNAIILQSKSRPDLQVTMHLDSKTIAYTTKPWDDDITRFTTADKDLDYQLWKISAIRHSGGGRFEPTVDSEGTITWIERDPHGAVIFKFERFYRGGSQLELVDEDRNLSLTIDLKQKNIDMSLYESGESFWLYHVTGVDLNQQ</sequence>
<name>A0A1Y6BWS0_9BACT</name>
<dbReference type="EMBL" id="FWZT01000009">
    <property type="protein sequence ID" value="SMF29199.1"/>
    <property type="molecule type" value="Genomic_DNA"/>
</dbReference>
<gene>
    <name evidence="2" type="ORF">SAMN06296036_10983</name>
</gene>
<organism evidence="2 3">
    <name type="scientific">Pseudobacteriovorax antillogorgiicola</name>
    <dbReference type="NCBI Taxonomy" id="1513793"/>
    <lineage>
        <taxon>Bacteria</taxon>
        <taxon>Pseudomonadati</taxon>
        <taxon>Bdellovibrionota</taxon>
        <taxon>Oligoflexia</taxon>
        <taxon>Oligoflexales</taxon>
        <taxon>Pseudobacteriovoracaceae</taxon>
        <taxon>Pseudobacteriovorax</taxon>
    </lineage>
</organism>
<keyword evidence="1" id="KW-0732">Signal</keyword>
<reference evidence="3" key="1">
    <citation type="submission" date="2017-04" db="EMBL/GenBank/DDBJ databases">
        <authorList>
            <person name="Varghese N."/>
            <person name="Submissions S."/>
        </authorList>
    </citation>
    <scope>NUCLEOTIDE SEQUENCE [LARGE SCALE GENOMIC DNA]</scope>
    <source>
        <strain evidence="3">RKEM611</strain>
    </source>
</reference>
<dbReference type="Proteomes" id="UP000192907">
    <property type="component" value="Unassembled WGS sequence"/>
</dbReference>
<accession>A0A1Y6BWS0</accession>
<evidence type="ECO:0000256" key="1">
    <source>
        <dbReference type="SAM" id="SignalP"/>
    </source>
</evidence>
<proteinExistence type="predicted"/>
<keyword evidence="3" id="KW-1185">Reference proteome</keyword>